<dbReference type="InterPro" id="IPR006846">
    <property type="entry name" value="Ribosomal_eS30"/>
</dbReference>
<gene>
    <name evidence="6" type="primary">RPS30</name>
    <name evidence="6" type="ORF">TRFO_02869</name>
    <name evidence="5" type="ORF">TRFO_22267</name>
</gene>
<evidence type="ECO:0000313" key="5">
    <source>
        <dbReference type="EMBL" id="OHT09016.1"/>
    </source>
</evidence>
<dbReference type="GeneID" id="94837166"/>
<dbReference type="RefSeq" id="XP_068368672.1">
    <property type="nucleotide sequence ID" value="XM_068490957.1"/>
</dbReference>
<dbReference type="RefSeq" id="XP_068362152.1">
    <property type="nucleotide sequence ID" value="XM_068502462.1"/>
</dbReference>
<evidence type="ECO:0000313" key="7">
    <source>
        <dbReference type="Proteomes" id="UP000179807"/>
    </source>
</evidence>
<dbReference type="Proteomes" id="UP000179807">
    <property type="component" value="Unassembled WGS sequence"/>
</dbReference>
<proteinExistence type="inferred from homology"/>
<evidence type="ECO:0000256" key="4">
    <source>
        <dbReference type="SAM" id="MobiDB-lite"/>
    </source>
</evidence>
<dbReference type="PANTHER" id="PTHR12650">
    <property type="entry name" value="40S RIBOSOMAL PROTEIN S30/UBIQUITIN-LIKE PROTEIN FUBI"/>
    <property type="match status" value="1"/>
</dbReference>
<dbReference type="GeneID" id="94825661"/>
<keyword evidence="1 3" id="KW-0689">Ribosomal protein</keyword>
<accession>A0A1J4KXC5</accession>
<dbReference type="Pfam" id="PF04758">
    <property type="entry name" value="Ribosomal_S30"/>
    <property type="match status" value="1"/>
</dbReference>
<reference evidence="7" key="2">
    <citation type="submission" date="2016-10" db="EMBL/GenBank/DDBJ databases">
        <authorList>
            <person name="Benchimol M."/>
            <person name="Almeida L.G."/>
            <person name="Vasconcelos A.T."/>
            <person name="Perreira-Neves A."/>
            <person name="Rosa I.A."/>
            <person name="Tasca T."/>
            <person name="Bogo M.R."/>
            <person name="de Souza W."/>
        </authorList>
    </citation>
    <scope>NUCLEOTIDE SEQUENCE [LARGE SCALE GENOMIC DNA]</scope>
    <source>
        <strain evidence="7">K</strain>
    </source>
</reference>
<dbReference type="OrthoDB" id="199599at2759"/>
<dbReference type="GO" id="GO:0003735">
    <property type="term" value="F:structural constituent of ribosome"/>
    <property type="evidence" value="ECO:0007669"/>
    <property type="project" value="UniProtKB-UniRule"/>
</dbReference>
<evidence type="ECO:0000313" key="6">
    <source>
        <dbReference type="EMBL" id="OHT15536.1"/>
    </source>
</evidence>
<dbReference type="VEuPathDB" id="TrichDB:TRFO_02869"/>
<evidence type="ECO:0000256" key="1">
    <source>
        <dbReference type="ARBA" id="ARBA00022980"/>
    </source>
</evidence>
<dbReference type="GO" id="GO:0006412">
    <property type="term" value="P:translation"/>
    <property type="evidence" value="ECO:0007669"/>
    <property type="project" value="InterPro"/>
</dbReference>
<feature type="region of interest" description="Disordered" evidence="4">
    <location>
        <begin position="1"/>
        <end position="33"/>
    </location>
</feature>
<keyword evidence="2 3" id="KW-0687">Ribonucleoprotein</keyword>
<organism evidence="6 7">
    <name type="scientific">Tritrichomonas foetus</name>
    <dbReference type="NCBI Taxonomy" id="1144522"/>
    <lineage>
        <taxon>Eukaryota</taxon>
        <taxon>Metamonada</taxon>
        <taxon>Parabasalia</taxon>
        <taxon>Tritrichomonadida</taxon>
        <taxon>Tritrichomonadidae</taxon>
        <taxon>Tritrichomonas</taxon>
    </lineage>
</organism>
<name>A0A1J4KXC5_9EUKA</name>
<comment type="caution">
    <text evidence="6">The sequence shown here is derived from an EMBL/GenBank/DDBJ whole genome shotgun (WGS) entry which is preliminary data.</text>
</comment>
<dbReference type="PANTHER" id="PTHR12650:SF15">
    <property type="entry name" value="RIBOSOMAL PROTEIN S30, ISOFORM A"/>
    <property type="match status" value="1"/>
</dbReference>
<dbReference type="EMBL" id="MLAK01000651">
    <property type="protein sequence ID" value="OHT09016.1"/>
    <property type="molecule type" value="Genomic_DNA"/>
</dbReference>
<dbReference type="EMBL" id="MLAK01000217">
    <property type="protein sequence ID" value="OHT15536.1"/>
    <property type="molecule type" value="Genomic_DNA"/>
</dbReference>
<sequence>MGKVHGSLAQAGKVRSNTPKVEKMEKPKPVRGRARIRKLYNKRFLAVNPDAKRKVGPNSQSQ</sequence>
<keyword evidence="7" id="KW-1185">Reference proteome</keyword>
<reference evidence="6" key="1">
    <citation type="submission" date="2016-10" db="EMBL/GenBank/DDBJ databases">
        <authorList>
            <person name="de Groot N.N."/>
        </authorList>
    </citation>
    <scope>NUCLEOTIDE SEQUENCE [LARGE SCALE GENOMIC DNA]</scope>
    <source>
        <strain evidence="6">K</strain>
    </source>
</reference>
<protein>
    <recommendedName>
        <fullName evidence="3">40S ribosomal protein S30</fullName>
    </recommendedName>
</protein>
<evidence type="ECO:0000256" key="3">
    <source>
        <dbReference type="RuleBase" id="RU364011"/>
    </source>
</evidence>
<dbReference type="AlphaFoldDB" id="A0A1J4KXC5"/>
<dbReference type="VEuPathDB" id="TrichDB:TRFO_22267"/>
<comment type="similarity">
    <text evidence="3">Belongs to the eukaryotic ribosomal protein eS30 family.</text>
</comment>
<evidence type="ECO:0000256" key="2">
    <source>
        <dbReference type="ARBA" id="ARBA00023274"/>
    </source>
</evidence>
<dbReference type="GO" id="GO:0022627">
    <property type="term" value="C:cytosolic small ribosomal subunit"/>
    <property type="evidence" value="ECO:0007669"/>
    <property type="project" value="TreeGrafter"/>
</dbReference>